<reference evidence="2" key="1">
    <citation type="submission" date="2021-02" db="EMBL/GenBank/DDBJ databases">
        <authorList>
            <person name="Dougan E. K."/>
            <person name="Rhodes N."/>
            <person name="Thang M."/>
            <person name="Chan C."/>
        </authorList>
    </citation>
    <scope>NUCLEOTIDE SEQUENCE</scope>
</reference>
<dbReference type="Gene3D" id="1.25.40.20">
    <property type="entry name" value="Ankyrin repeat-containing domain"/>
    <property type="match status" value="1"/>
</dbReference>
<comment type="caution">
    <text evidence="2">The sequence shown here is derived from an EMBL/GenBank/DDBJ whole genome shotgun (WGS) entry which is preliminary data.</text>
</comment>
<dbReference type="Pfam" id="PF12796">
    <property type="entry name" value="Ank_2"/>
    <property type="match status" value="1"/>
</dbReference>
<keyword evidence="3" id="KW-1185">Reference proteome</keyword>
<evidence type="ECO:0000256" key="1">
    <source>
        <dbReference type="SAM" id="MobiDB-lite"/>
    </source>
</evidence>
<feature type="region of interest" description="Disordered" evidence="1">
    <location>
        <begin position="1"/>
        <end position="37"/>
    </location>
</feature>
<proteinExistence type="predicted"/>
<organism evidence="2 3">
    <name type="scientific">Symbiodinium necroappetens</name>
    <dbReference type="NCBI Taxonomy" id="1628268"/>
    <lineage>
        <taxon>Eukaryota</taxon>
        <taxon>Sar</taxon>
        <taxon>Alveolata</taxon>
        <taxon>Dinophyceae</taxon>
        <taxon>Suessiales</taxon>
        <taxon>Symbiodiniaceae</taxon>
        <taxon>Symbiodinium</taxon>
    </lineage>
</organism>
<accession>A0A812QPF2</accession>
<evidence type="ECO:0000313" key="2">
    <source>
        <dbReference type="EMBL" id="CAE7397163.1"/>
    </source>
</evidence>
<dbReference type="OrthoDB" id="424402at2759"/>
<name>A0A812QPF2_9DINO</name>
<dbReference type="InterPro" id="IPR002110">
    <property type="entry name" value="Ankyrin_rpt"/>
</dbReference>
<gene>
    <name evidence="2" type="primary">RPP25L</name>
    <name evidence="2" type="ORF">SNEC2469_LOCUS10841</name>
</gene>
<dbReference type="SUPFAM" id="SSF48403">
    <property type="entry name" value="Ankyrin repeat"/>
    <property type="match status" value="1"/>
</dbReference>
<dbReference type="Proteomes" id="UP000601435">
    <property type="component" value="Unassembled WGS sequence"/>
</dbReference>
<sequence length="310" mass="34396">MSREDLSEPEETSPVPRKRRKEQEAAAQPAVTAVHEPTQVPARTIHVRVLSISGETLLTLPRADRCWTVMRLKELVEAALRRPRCTQRLLLQHEDLEKDANQDFRSLAGLLPEGAAELDITLLKQEARPSALYEEAKAGRGGSCLALLQLADNQKLINHVDAASQQSVLHIAAAMRLGAACLGIAACPEFEHVNLIDRRRNWTALHWAVFSNMPDVCTAILSRKDFRQGGHRDDSGETALDRAIEAGYRECIFAMVPLLSTKDLLSSPLPMPVLINPEDRGRIHLVAHGDKDIAEAIQETLAKRKQSEGW</sequence>
<dbReference type="InterPro" id="IPR036770">
    <property type="entry name" value="Ankyrin_rpt-contain_sf"/>
</dbReference>
<evidence type="ECO:0000313" key="3">
    <source>
        <dbReference type="Proteomes" id="UP000601435"/>
    </source>
</evidence>
<protein>
    <submittedName>
        <fullName evidence="2">RPP25L protein</fullName>
    </submittedName>
</protein>
<dbReference type="AlphaFoldDB" id="A0A812QPF2"/>
<dbReference type="EMBL" id="CAJNJA010017234">
    <property type="protein sequence ID" value="CAE7397163.1"/>
    <property type="molecule type" value="Genomic_DNA"/>
</dbReference>